<dbReference type="Proteomes" id="UP001219934">
    <property type="component" value="Unassembled WGS sequence"/>
</dbReference>
<accession>A0AAD6BG15</accession>
<comment type="caution">
    <text evidence="1">The sequence shown here is derived from an EMBL/GenBank/DDBJ whole genome shotgun (WGS) entry which is preliminary data.</text>
</comment>
<dbReference type="AlphaFoldDB" id="A0AAD6BG15"/>
<sequence>MKHTSIGLSPMFELSVSPDAHGEPWSSGCGIFRLISSAQSSEEACRFLPAKFINPASGSDCETHAVWYPNPSRLVFTAKAADDHKYLVL</sequence>
<protein>
    <submittedName>
        <fullName evidence="1">Uncharacterized protein</fullName>
    </submittedName>
</protein>
<reference evidence="1" key="1">
    <citation type="submission" date="2022-11" db="EMBL/GenBank/DDBJ databases">
        <title>Chromosome-level genome of Pogonophryne albipinna.</title>
        <authorList>
            <person name="Jo E."/>
        </authorList>
    </citation>
    <scope>NUCLEOTIDE SEQUENCE</scope>
    <source>
        <strain evidence="1">SGF0006</strain>
        <tissue evidence="1">Muscle</tissue>
    </source>
</reference>
<evidence type="ECO:0000313" key="2">
    <source>
        <dbReference type="Proteomes" id="UP001219934"/>
    </source>
</evidence>
<name>A0AAD6BG15_9TELE</name>
<evidence type="ECO:0000313" key="1">
    <source>
        <dbReference type="EMBL" id="KAJ4943093.1"/>
    </source>
</evidence>
<keyword evidence="2" id="KW-1185">Reference proteome</keyword>
<proteinExistence type="predicted"/>
<dbReference type="EMBL" id="JAPTMU010000005">
    <property type="protein sequence ID" value="KAJ4943093.1"/>
    <property type="molecule type" value="Genomic_DNA"/>
</dbReference>
<organism evidence="1 2">
    <name type="scientific">Pogonophryne albipinna</name>
    <dbReference type="NCBI Taxonomy" id="1090488"/>
    <lineage>
        <taxon>Eukaryota</taxon>
        <taxon>Metazoa</taxon>
        <taxon>Chordata</taxon>
        <taxon>Craniata</taxon>
        <taxon>Vertebrata</taxon>
        <taxon>Euteleostomi</taxon>
        <taxon>Actinopterygii</taxon>
        <taxon>Neopterygii</taxon>
        <taxon>Teleostei</taxon>
        <taxon>Neoteleostei</taxon>
        <taxon>Acanthomorphata</taxon>
        <taxon>Eupercaria</taxon>
        <taxon>Perciformes</taxon>
        <taxon>Notothenioidei</taxon>
        <taxon>Pogonophryne</taxon>
    </lineage>
</organism>
<gene>
    <name evidence="1" type="ORF">JOQ06_005602</name>
</gene>